<name>A0A8I1DE31_THEIN</name>
<dbReference type="InterPro" id="IPR039506">
    <property type="entry name" value="SPOB_a"/>
</dbReference>
<evidence type="ECO:0000256" key="2">
    <source>
        <dbReference type="ARBA" id="ARBA00022679"/>
    </source>
</evidence>
<proteinExistence type="predicted"/>
<gene>
    <name evidence="6" type="ORF">I8U20_04165</name>
</gene>
<dbReference type="Pfam" id="PF14689">
    <property type="entry name" value="SPOB_a"/>
    <property type="match status" value="1"/>
</dbReference>
<dbReference type="Proteomes" id="UP000633619">
    <property type="component" value="Unassembled WGS sequence"/>
</dbReference>
<evidence type="ECO:0000256" key="4">
    <source>
        <dbReference type="SAM" id="Phobius"/>
    </source>
</evidence>
<keyword evidence="2" id="KW-0808">Transferase</keyword>
<evidence type="ECO:0000259" key="5">
    <source>
        <dbReference type="Pfam" id="PF14689"/>
    </source>
</evidence>
<evidence type="ECO:0000256" key="3">
    <source>
        <dbReference type="ARBA" id="ARBA00022777"/>
    </source>
</evidence>
<dbReference type="Gene3D" id="1.10.287.130">
    <property type="match status" value="1"/>
</dbReference>
<comment type="caution">
    <text evidence="6">The sequence shown here is derived from an EMBL/GenBank/DDBJ whole genome shotgun (WGS) entry which is preliminary data.</text>
</comment>
<dbReference type="SUPFAM" id="SSF55890">
    <property type="entry name" value="Sporulation response regulatory protein Spo0B"/>
    <property type="match status" value="1"/>
</dbReference>
<evidence type="ECO:0000256" key="1">
    <source>
        <dbReference type="ARBA" id="ARBA00022553"/>
    </source>
</evidence>
<reference evidence="6 7" key="1">
    <citation type="submission" date="2020-12" db="EMBL/GenBank/DDBJ databases">
        <title>WGS of Thermoactinomyces spp.</title>
        <authorList>
            <person name="Cheng K."/>
        </authorList>
    </citation>
    <scope>NUCLEOTIDE SEQUENCE [LARGE SCALE GENOMIC DNA]</scope>
    <source>
        <strain evidence="7">CICC 10671\DSM 43846</strain>
    </source>
</reference>
<keyword evidence="3" id="KW-0418">Kinase</keyword>
<keyword evidence="4" id="KW-1133">Transmembrane helix</keyword>
<feature type="transmembrane region" description="Helical" evidence="4">
    <location>
        <begin position="7"/>
        <end position="26"/>
    </location>
</feature>
<dbReference type="InterPro" id="IPR016120">
    <property type="entry name" value="Sig_transdc_His_kin_SpoOB"/>
</dbReference>
<protein>
    <submittedName>
        <fullName evidence="6">Spo0B domain-containing protein</fullName>
    </submittedName>
</protein>
<keyword evidence="4" id="KW-0812">Transmembrane</keyword>
<sequence length="239" mass="27943">MKRGFLLCKPFVPLMLVMTGWLVHPFGKSGDVFFFLASWCALLGGIFYGQRQNEIREAGRIKKMLSDLRHEWMNHIQVLMGYLMMKKEEAMKDYFNRLVKQARNERIISNLSYAPLAVALLDMRHRLKEWELSLDVSDQFRFESVEEEKKFLKIWQQLITMIENRHQQTDAYSGVSFSLEKEDNQVRVGVRSNEASFCSGEWLPVLEDRLKTVEPSIAIQNLENAFVLTYQLKPNGLGR</sequence>
<keyword evidence="1" id="KW-0597">Phosphoprotein</keyword>
<organism evidence="6 7">
    <name type="scientific">Thermoactinomyces intermedius</name>
    <dbReference type="NCBI Taxonomy" id="2024"/>
    <lineage>
        <taxon>Bacteria</taxon>
        <taxon>Bacillati</taxon>
        <taxon>Bacillota</taxon>
        <taxon>Bacilli</taxon>
        <taxon>Bacillales</taxon>
        <taxon>Thermoactinomycetaceae</taxon>
        <taxon>Thermoactinomyces</taxon>
    </lineage>
</organism>
<dbReference type="EMBL" id="JAECVW010000002">
    <property type="protein sequence ID" value="MBH8594522.1"/>
    <property type="molecule type" value="Genomic_DNA"/>
</dbReference>
<evidence type="ECO:0000313" key="7">
    <source>
        <dbReference type="Proteomes" id="UP000633619"/>
    </source>
</evidence>
<dbReference type="RefSeq" id="WP_181731763.1">
    <property type="nucleotide sequence ID" value="NZ_JACEIR010000003.1"/>
</dbReference>
<feature type="transmembrane region" description="Helical" evidence="4">
    <location>
        <begin position="32"/>
        <end position="50"/>
    </location>
</feature>
<feature type="domain" description="SpoOB alpha-helical" evidence="5">
    <location>
        <begin position="51"/>
        <end position="111"/>
    </location>
</feature>
<evidence type="ECO:0000313" key="6">
    <source>
        <dbReference type="EMBL" id="MBH8594522.1"/>
    </source>
</evidence>
<keyword evidence="4" id="KW-0472">Membrane</keyword>
<dbReference type="AlphaFoldDB" id="A0A8I1DE31"/>
<accession>A0A8I1DE31</accession>
<dbReference type="GO" id="GO:0000155">
    <property type="term" value="F:phosphorelay sensor kinase activity"/>
    <property type="evidence" value="ECO:0007669"/>
    <property type="project" value="InterPro"/>
</dbReference>
<keyword evidence="7" id="KW-1185">Reference proteome</keyword>